<dbReference type="Pfam" id="PF13376">
    <property type="entry name" value="OmdA"/>
    <property type="match status" value="1"/>
</dbReference>
<organism evidence="1 2">
    <name type="scientific">Rhabdobacter roseus</name>
    <dbReference type="NCBI Taxonomy" id="1655419"/>
    <lineage>
        <taxon>Bacteria</taxon>
        <taxon>Pseudomonadati</taxon>
        <taxon>Bacteroidota</taxon>
        <taxon>Cytophagia</taxon>
        <taxon>Cytophagales</taxon>
        <taxon>Cytophagaceae</taxon>
        <taxon>Rhabdobacter</taxon>
    </lineage>
</organism>
<dbReference type="Gene3D" id="2.40.30.100">
    <property type="entry name" value="AF2212/PG0164-like"/>
    <property type="match status" value="1"/>
</dbReference>
<dbReference type="Pfam" id="PF08922">
    <property type="entry name" value="DUF1905"/>
    <property type="match status" value="1"/>
</dbReference>
<dbReference type="AlphaFoldDB" id="A0A840TRC0"/>
<reference evidence="1 2" key="1">
    <citation type="submission" date="2020-08" db="EMBL/GenBank/DDBJ databases">
        <title>Genomic Encyclopedia of Type Strains, Phase IV (KMG-IV): sequencing the most valuable type-strain genomes for metagenomic binning, comparative biology and taxonomic classification.</title>
        <authorList>
            <person name="Goeker M."/>
        </authorList>
    </citation>
    <scope>NUCLEOTIDE SEQUENCE [LARGE SCALE GENOMIC DNA]</scope>
    <source>
        <strain evidence="1 2">DSM 105074</strain>
    </source>
</reference>
<protein>
    <recommendedName>
        <fullName evidence="3">DUF1905 domain-containing protein</fullName>
    </recommendedName>
</protein>
<gene>
    <name evidence="1" type="ORF">HNQ92_005028</name>
</gene>
<dbReference type="InterPro" id="IPR037079">
    <property type="entry name" value="AF2212/PG0164-like_sf"/>
</dbReference>
<evidence type="ECO:0000313" key="2">
    <source>
        <dbReference type="Proteomes" id="UP000557307"/>
    </source>
</evidence>
<keyword evidence="2" id="KW-1185">Reference proteome</keyword>
<name>A0A840TRC0_9BACT</name>
<proteinExistence type="predicted"/>
<dbReference type="InterPro" id="IPR015018">
    <property type="entry name" value="DUF1905"/>
</dbReference>
<dbReference type="EMBL" id="JACHGF010000012">
    <property type="protein sequence ID" value="MBB5286866.1"/>
    <property type="molecule type" value="Genomic_DNA"/>
</dbReference>
<evidence type="ECO:0008006" key="3">
    <source>
        <dbReference type="Google" id="ProtNLM"/>
    </source>
</evidence>
<evidence type="ECO:0000313" key="1">
    <source>
        <dbReference type="EMBL" id="MBB5286866.1"/>
    </source>
</evidence>
<comment type="caution">
    <text evidence="1">The sequence shown here is derived from an EMBL/GenBank/DDBJ whole genome shotgun (WGS) entry which is preliminary data.</text>
</comment>
<dbReference type="RefSeq" id="WP_184178415.1">
    <property type="nucleotide sequence ID" value="NZ_JACHGF010000012.1"/>
</dbReference>
<sequence length="171" mass="19247">MIHFTTTLRKFEQKGEKTGWTYLEIPPHLAEELNPGVRIIYRVKGTLDKYPLAQVALLPMGDGGFILPVNGTMRRALRKQEGAIVAVALEVDHSPVALSDDLLECLQDEPRALEFFNQLTKGHQNYFSKWVESAKTPATKAKRIAQCIQGLAMHMDYGSMIRYFKKQANAG</sequence>
<dbReference type="Proteomes" id="UP000557307">
    <property type="component" value="Unassembled WGS sequence"/>
</dbReference>
<accession>A0A840TRC0</accession>
<dbReference type="SUPFAM" id="SSF141694">
    <property type="entry name" value="AF2212/PG0164-like"/>
    <property type="match status" value="1"/>
</dbReference>